<gene>
    <name evidence="12" type="ORF">DB31_1099</name>
</gene>
<evidence type="ECO:0000256" key="4">
    <source>
        <dbReference type="ARBA" id="ARBA00022723"/>
    </source>
</evidence>
<dbReference type="GO" id="GO:0006526">
    <property type="term" value="P:L-arginine biosynthetic process"/>
    <property type="evidence" value="ECO:0007669"/>
    <property type="project" value="TreeGrafter"/>
</dbReference>
<evidence type="ECO:0000256" key="9">
    <source>
        <dbReference type="ARBA" id="ARBA00023285"/>
    </source>
</evidence>
<evidence type="ECO:0000256" key="2">
    <source>
        <dbReference type="ARBA" id="ARBA00006247"/>
    </source>
</evidence>
<keyword evidence="13" id="KW-1185">Reference proteome</keyword>
<accession>A0A085WEC1</accession>
<organism evidence="12 13">
    <name type="scientific">Hyalangium minutum</name>
    <dbReference type="NCBI Taxonomy" id="394096"/>
    <lineage>
        <taxon>Bacteria</taxon>
        <taxon>Pseudomonadati</taxon>
        <taxon>Myxococcota</taxon>
        <taxon>Myxococcia</taxon>
        <taxon>Myxococcales</taxon>
        <taxon>Cystobacterineae</taxon>
        <taxon>Archangiaceae</taxon>
        <taxon>Hyalangium</taxon>
    </lineage>
</organism>
<dbReference type="SUPFAM" id="SSF53187">
    <property type="entry name" value="Zn-dependent exopeptidases"/>
    <property type="match status" value="1"/>
</dbReference>
<evidence type="ECO:0000313" key="12">
    <source>
        <dbReference type="EMBL" id="KFE66034.1"/>
    </source>
</evidence>
<dbReference type="Pfam" id="PF01546">
    <property type="entry name" value="Peptidase_M20"/>
    <property type="match status" value="1"/>
</dbReference>
<dbReference type="PANTHER" id="PTHR43808">
    <property type="entry name" value="ACETYLORNITHINE DEACETYLASE"/>
    <property type="match status" value="1"/>
</dbReference>
<evidence type="ECO:0000256" key="6">
    <source>
        <dbReference type="ARBA" id="ARBA00022833"/>
    </source>
</evidence>
<dbReference type="Gene3D" id="3.40.630.10">
    <property type="entry name" value="Zn peptidases"/>
    <property type="match status" value="1"/>
</dbReference>
<keyword evidence="6" id="KW-0862">Zinc</keyword>
<dbReference type="AlphaFoldDB" id="A0A085WEC1"/>
<keyword evidence="3" id="KW-0645">Protease</keyword>
<dbReference type="GO" id="GO:0008777">
    <property type="term" value="F:acetylornithine deacetylase activity"/>
    <property type="evidence" value="ECO:0007669"/>
    <property type="project" value="TreeGrafter"/>
</dbReference>
<keyword evidence="5" id="KW-0378">Hydrolase</keyword>
<dbReference type="STRING" id="394096.DB31_1099"/>
<name>A0A085WEC1_9BACT</name>
<evidence type="ECO:0000256" key="7">
    <source>
        <dbReference type="ARBA" id="ARBA00022997"/>
    </source>
</evidence>
<evidence type="ECO:0000256" key="5">
    <source>
        <dbReference type="ARBA" id="ARBA00022801"/>
    </source>
</evidence>
<feature type="signal peptide" evidence="11">
    <location>
        <begin position="1"/>
        <end position="20"/>
    </location>
</feature>
<evidence type="ECO:0000256" key="10">
    <source>
        <dbReference type="SAM" id="MobiDB-lite"/>
    </source>
</evidence>
<keyword evidence="8" id="KW-0482">Metalloprotease</keyword>
<comment type="caution">
    <text evidence="12">The sequence shown here is derived from an EMBL/GenBank/DDBJ whole genome shotgun (WGS) entry which is preliminary data.</text>
</comment>
<dbReference type="GO" id="GO:0006508">
    <property type="term" value="P:proteolysis"/>
    <property type="evidence" value="ECO:0007669"/>
    <property type="project" value="UniProtKB-KW"/>
</dbReference>
<dbReference type="PANTHER" id="PTHR43808:SF31">
    <property type="entry name" value="N-ACETYL-L-CITRULLINE DEACETYLASE"/>
    <property type="match status" value="1"/>
</dbReference>
<dbReference type="Proteomes" id="UP000028725">
    <property type="component" value="Unassembled WGS sequence"/>
</dbReference>
<dbReference type="EMBL" id="JMCB01000011">
    <property type="protein sequence ID" value="KFE66034.1"/>
    <property type="molecule type" value="Genomic_DNA"/>
</dbReference>
<feature type="compositionally biased region" description="Basic and acidic residues" evidence="10">
    <location>
        <begin position="57"/>
        <end position="66"/>
    </location>
</feature>
<dbReference type="InterPro" id="IPR036264">
    <property type="entry name" value="Bact_exopeptidase_dim_dom"/>
</dbReference>
<evidence type="ECO:0000313" key="13">
    <source>
        <dbReference type="Proteomes" id="UP000028725"/>
    </source>
</evidence>
<reference evidence="12 13" key="1">
    <citation type="submission" date="2014-04" db="EMBL/GenBank/DDBJ databases">
        <title>Genome assembly of Hyalangium minutum DSM 14724.</title>
        <authorList>
            <person name="Sharma G."/>
            <person name="Subramanian S."/>
        </authorList>
    </citation>
    <scope>NUCLEOTIDE SEQUENCE [LARGE SCALE GENOMIC DNA]</scope>
    <source>
        <strain evidence="12 13">DSM 14724</strain>
    </source>
</reference>
<evidence type="ECO:0000256" key="1">
    <source>
        <dbReference type="ARBA" id="ARBA00001947"/>
    </source>
</evidence>
<dbReference type="InterPro" id="IPR050072">
    <property type="entry name" value="Peptidase_M20A"/>
</dbReference>
<evidence type="ECO:0000256" key="8">
    <source>
        <dbReference type="ARBA" id="ARBA00023049"/>
    </source>
</evidence>
<proteinExistence type="inferred from homology"/>
<dbReference type="RefSeq" id="WP_240486901.1">
    <property type="nucleotide sequence ID" value="NZ_JMCB01000011.1"/>
</dbReference>
<keyword evidence="9" id="KW-0170">Cobalt</keyword>
<feature type="region of interest" description="Disordered" evidence="10">
    <location>
        <begin position="50"/>
        <end position="75"/>
    </location>
</feature>
<dbReference type="PATRIC" id="fig|394096.3.peg.5441"/>
<feature type="chain" id="PRO_5001799466" evidence="11">
    <location>
        <begin position="21"/>
        <end position="593"/>
    </location>
</feature>
<dbReference type="GO" id="GO:0008270">
    <property type="term" value="F:zinc ion binding"/>
    <property type="evidence" value="ECO:0007669"/>
    <property type="project" value="InterPro"/>
</dbReference>
<comment type="cofactor">
    <cofactor evidence="1">
        <name>Zn(2+)</name>
        <dbReference type="ChEBI" id="CHEBI:29105"/>
    </cofactor>
</comment>
<dbReference type="InterPro" id="IPR010964">
    <property type="entry name" value="M20A_pepV-rel"/>
</dbReference>
<evidence type="ECO:0000256" key="3">
    <source>
        <dbReference type="ARBA" id="ARBA00022670"/>
    </source>
</evidence>
<dbReference type="GO" id="GO:0016805">
    <property type="term" value="F:dipeptidase activity"/>
    <property type="evidence" value="ECO:0007669"/>
    <property type="project" value="UniProtKB-KW"/>
</dbReference>
<dbReference type="NCBIfam" id="TIGR01887">
    <property type="entry name" value="dipeptidaselike"/>
    <property type="match status" value="1"/>
</dbReference>
<dbReference type="GO" id="GO:0008237">
    <property type="term" value="F:metallopeptidase activity"/>
    <property type="evidence" value="ECO:0007669"/>
    <property type="project" value="UniProtKB-KW"/>
</dbReference>
<evidence type="ECO:0000256" key="11">
    <source>
        <dbReference type="SAM" id="SignalP"/>
    </source>
</evidence>
<dbReference type="Gene3D" id="3.30.70.360">
    <property type="match status" value="2"/>
</dbReference>
<protein>
    <submittedName>
        <fullName evidence="12">Uncharacterized protein</fullName>
    </submittedName>
</protein>
<dbReference type="InterPro" id="IPR002933">
    <property type="entry name" value="Peptidase_M20"/>
</dbReference>
<dbReference type="SUPFAM" id="SSF55031">
    <property type="entry name" value="Bacterial exopeptidase dimerisation domain"/>
    <property type="match status" value="1"/>
</dbReference>
<sequence length="593" mass="63880">MRLGSLLLALCLLAPLAALAQVNRPTPAQLREMERQARILYEKVQKQVRLSAKSQKKGKEDKELEPKPANCKLPPAKRAAQFSAEALPGIPSPDRYALYVGACGLEDVVKLTQQLVRFKTFNSEVPPAKNPEVVAMGRFLQQWAKARGFGFRIAGRNDVFELAWGEGAPHLGLVFHGDVVPAPVHEWKTKPFEPKVINGRLYGRGVMDDKGPLATALVSMAMARELGLSPQKGKVLIIVGNDEESSWEGMQEYARTEQLPQHVISVDSSYPVVVAQSGFVALTLEAALGVSDSADRGTLLPVDASAGEFLTQVPSAASLTLAPFAGKSVEQGLATVKSAIESTRKERPELKAEVKLVPAPASSGGGQRILLTTQGKAVHASIPEEGRNALWDLAAIADKLPLADNGLTAMLRTVTRRFDGDHHGERLGFTGEDPLMGRTIAAPTVLRVKDGNVSLGINLRRPRSAENNEDFHQALDHALALITQETDGRVIEGPGRYVGEPHVADANGPLVSTLMDIYRRHRGIRGALAPIAIRGGTYARLFPRGVDFGPGMKEMGAYTGHAPDESISLEHLGLITQMLAEALQTLAFSPNAK</sequence>
<keyword evidence="4" id="KW-0479">Metal-binding</keyword>
<keyword evidence="11" id="KW-0732">Signal</keyword>
<comment type="similarity">
    <text evidence="2">Belongs to the peptidase M20A family.</text>
</comment>
<keyword evidence="7" id="KW-0224">Dipeptidase</keyword>